<dbReference type="PANTHER" id="PTHR33608">
    <property type="entry name" value="BLL2464 PROTEIN"/>
    <property type="match status" value="1"/>
</dbReference>
<dbReference type="Pfam" id="PF01882">
    <property type="entry name" value="DUF58"/>
    <property type="match status" value="1"/>
</dbReference>
<dbReference type="Proteomes" id="UP000317778">
    <property type="component" value="Unassembled WGS sequence"/>
</dbReference>
<dbReference type="InterPro" id="IPR036465">
    <property type="entry name" value="vWFA_dom_sf"/>
</dbReference>
<organism evidence="2 3">
    <name type="scientific">candidate division TA06 bacterium B3_TA06</name>
    <dbReference type="NCBI Taxonomy" id="2012487"/>
    <lineage>
        <taxon>Bacteria</taxon>
        <taxon>Bacteria division TA06</taxon>
    </lineage>
</organism>
<protein>
    <submittedName>
        <fullName evidence="2">DUF58 domain-containing protein</fullName>
    </submittedName>
</protein>
<dbReference type="EMBL" id="NJBO01000008">
    <property type="protein sequence ID" value="TKJ42856.1"/>
    <property type="molecule type" value="Genomic_DNA"/>
</dbReference>
<dbReference type="AlphaFoldDB" id="A0A532V6N5"/>
<sequence length="300" mass="35238">MKREELLKPETLARLRGLDLKARLVVEGFLEGLHRSPYKGFSVEFSEYRPYIPGDEPRRIDWKVYAKRDRFYVKEYQEETNLRAMLLVDSSGSMAYRSGSVTSALSKLDYATTLAAALAYLLIKQKDAVGLATFDTRIRSYIPPRSSRNYLQLLLARLENLTAGGETNLAESLHSLAERLRKRGLVILFSDLFDDPDRVLFALRHFRHRKHEVILFHILDPMEESFDFSSPTRLVDMETRKEASLDPRLVRAEYRKALEDYRFRLRSTCSEHHIDYNPILTDQSFEHALFRYLEKRRRLR</sequence>
<dbReference type="SMART" id="SM00327">
    <property type="entry name" value="VWA"/>
    <property type="match status" value="1"/>
</dbReference>
<comment type="caution">
    <text evidence="2">The sequence shown here is derived from an EMBL/GenBank/DDBJ whole genome shotgun (WGS) entry which is preliminary data.</text>
</comment>
<name>A0A532V6N5_UNCT6</name>
<dbReference type="PANTHER" id="PTHR33608:SF7">
    <property type="entry name" value="DUF58 DOMAIN-CONTAINING PROTEIN"/>
    <property type="match status" value="1"/>
</dbReference>
<reference evidence="2 3" key="1">
    <citation type="submission" date="2017-06" db="EMBL/GenBank/DDBJ databases">
        <title>Novel microbial phyla capable of carbon fixation and sulfur reduction in deep-sea sediments.</title>
        <authorList>
            <person name="Huang J."/>
            <person name="Baker B."/>
            <person name="Wang Y."/>
        </authorList>
    </citation>
    <scope>NUCLEOTIDE SEQUENCE [LARGE SCALE GENOMIC DNA]</scope>
    <source>
        <strain evidence="2">B3_TA06</strain>
    </source>
</reference>
<gene>
    <name evidence="2" type="ORF">CEE36_06215</name>
</gene>
<evidence type="ECO:0000259" key="1">
    <source>
        <dbReference type="SMART" id="SM00327"/>
    </source>
</evidence>
<evidence type="ECO:0000313" key="3">
    <source>
        <dbReference type="Proteomes" id="UP000317778"/>
    </source>
</evidence>
<dbReference type="InterPro" id="IPR002881">
    <property type="entry name" value="DUF58"/>
</dbReference>
<dbReference type="InterPro" id="IPR002035">
    <property type="entry name" value="VWF_A"/>
</dbReference>
<accession>A0A532V6N5</accession>
<evidence type="ECO:0000313" key="2">
    <source>
        <dbReference type="EMBL" id="TKJ42856.1"/>
    </source>
</evidence>
<proteinExistence type="predicted"/>
<dbReference type="SUPFAM" id="SSF53300">
    <property type="entry name" value="vWA-like"/>
    <property type="match status" value="1"/>
</dbReference>
<dbReference type="Gene3D" id="3.40.50.410">
    <property type="entry name" value="von Willebrand factor, type A domain"/>
    <property type="match status" value="1"/>
</dbReference>
<feature type="domain" description="VWFA" evidence="1">
    <location>
        <begin position="81"/>
        <end position="247"/>
    </location>
</feature>
<dbReference type="CDD" id="cd00198">
    <property type="entry name" value="vWFA"/>
    <property type="match status" value="1"/>
</dbReference>